<proteinExistence type="predicted"/>
<dbReference type="Proteomes" id="UP001220530">
    <property type="component" value="Chromosome"/>
</dbReference>
<organism evidence="2 3">
    <name type="scientific">Devosia algicola</name>
    <dbReference type="NCBI Taxonomy" id="3026418"/>
    <lineage>
        <taxon>Bacteria</taxon>
        <taxon>Pseudomonadati</taxon>
        <taxon>Pseudomonadota</taxon>
        <taxon>Alphaproteobacteria</taxon>
        <taxon>Hyphomicrobiales</taxon>
        <taxon>Devosiaceae</taxon>
        <taxon>Devosia</taxon>
    </lineage>
</organism>
<feature type="chain" id="PRO_5045701491" evidence="1">
    <location>
        <begin position="23"/>
        <end position="425"/>
    </location>
</feature>
<dbReference type="RefSeq" id="WP_282218712.1">
    <property type="nucleotide sequence ID" value="NZ_CP118246.1"/>
</dbReference>
<evidence type="ECO:0000313" key="2">
    <source>
        <dbReference type="EMBL" id="WDR02307.1"/>
    </source>
</evidence>
<sequence>MRAILPGMVSTFLLIWAPGAVAAEAIVGTNDLAGLSPQAPFGVKIGMRGREAVTLLEVAGLAAVPGSAPHYARMVSGADIDVILGMGRFQAGSLDEPVSQIDYRWSGPLVDLSAPAIVEDLAMQFGVESKCDLSGPDVAYCQWRAPPNAPLVHAITLTISSNSTESNVTLNLMAVTDLEERLASSSSGFSVDSGQFDPIAPEGAMIGQRFAELRAILNDAGYVSGSDCEGFYKDSQTRWFSLELGGCADDTILGGITFHVQHTQIDGSIRGLVERITAASGATPDCETANDDAAACLWTRPSSLPQLSQIYLAVSRSGLDLHIEATPNFMDHLAVMSETPKESHWWEAELAAAAADVNTSLLAVASAAANSDIRDQAFAEGRYAYQYCQDRGIYAESQRLSVRGLKAHRVTNCGPRCGRGAAFGS</sequence>
<keyword evidence="1" id="KW-0732">Signal</keyword>
<reference evidence="2 3" key="1">
    <citation type="submission" date="2023-02" db="EMBL/GenBank/DDBJ databases">
        <title>Devosia algicola sp. nov., isolated from the phycosphere of marine algae.</title>
        <authorList>
            <person name="Kim J.M."/>
            <person name="Lee J.K."/>
            <person name="Choi B.J."/>
            <person name="Bayburt H."/>
            <person name="Jeon C.O."/>
        </authorList>
    </citation>
    <scope>NUCLEOTIDE SEQUENCE [LARGE SCALE GENOMIC DNA]</scope>
    <source>
        <strain evidence="2 3">G20-9</strain>
    </source>
</reference>
<evidence type="ECO:0000313" key="3">
    <source>
        <dbReference type="Proteomes" id="UP001220530"/>
    </source>
</evidence>
<protein>
    <submittedName>
        <fullName evidence="2">Uncharacterized protein</fullName>
    </submittedName>
</protein>
<name>A0ABY7YM79_9HYPH</name>
<evidence type="ECO:0000256" key="1">
    <source>
        <dbReference type="SAM" id="SignalP"/>
    </source>
</evidence>
<feature type="signal peptide" evidence="1">
    <location>
        <begin position="1"/>
        <end position="22"/>
    </location>
</feature>
<dbReference type="EMBL" id="CP118246">
    <property type="protein sequence ID" value="WDR02307.1"/>
    <property type="molecule type" value="Genomic_DNA"/>
</dbReference>
<accession>A0ABY7YM79</accession>
<gene>
    <name evidence="2" type="ORF">PSQ19_17005</name>
</gene>
<keyword evidence="3" id="KW-1185">Reference proteome</keyword>